<sequence length="562" mass="63404">MAFSTRGIRMRNPRTHRMHWVEFAGTVPMKQAPRRWIQVPEPSAWKQEGGKENASAAFKASHRDLTKYYRAKRGVHGPGGMPADTHRRATQLLQFLKKFPPQPSAVEVMANLAFKKGLTKKALGPWATMLRWFHQKNPGVVSGYPQWTAVAVNTGTLARVDELLDRRPELFDSGKIADALSIKPTKTNIQIINTAVAILDAMKFVQRWQGENKGRMQVVASRHRFKVRSAPFDRSVFKVLDALVKGATTTAEIKAQGIKYPKGPLKRLEDHGFIAVRKGRARKFSLEVTAVGHEAHFGQVNRKSGTISPAFRRLLEDKRSPGIHKRARDKEALRKWVEVWAARLGPETPLPRVIAQTLGISQKYVNLVIYENRFPLVGADRMPRARAFIAELSREVPGMAEKCQTIEGVLTKMEAFDHARQAAKEFGNRIAKRFGLDLKARPRLEWKDMAVEEIRASRKRIGELWNARQELEEVAKSVPRKSPSGRHLRRTVQAVDAELCRLTGAGDPRRLENVLVVVAPKGTDWHLWLGITGLPQPIRRPFNENEGNRRAAAGSSRPSAWQ</sequence>
<dbReference type="AlphaFoldDB" id="A0A8T4L903"/>
<dbReference type="EMBL" id="JAGVWE010000006">
    <property type="protein sequence ID" value="MBS3063683.1"/>
    <property type="molecule type" value="Genomic_DNA"/>
</dbReference>
<organism evidence="2 3">
    <name type="scientific">Candidatus Iainarchaeum sp</name>
    <dbReference type="NCBI Taxonomy" id="3101447"/>
    <lineage>
        <taxon>Archaea</taxon>
        <taxon>Candidatus Iainarchaeota</taxon>
        <taxon>Candidatus Iainarchaeia</taxon>
        <taxon>Candidatus Iainarchaeales</taxon>
        <taxon>Candidatus Iainarchaeaceae</taxon>
        <taxon>Candidatus Iainarchaeum</taxon>
    </lineage>
</organism>
<proteinExistence type="predicted"/>
<feature type="compositionally biased region" description="Low complexity" evidence="1">
    <location>
        <begin position="550"/>
        <end position="562"/>
    </location>
</feature>
<reference evidence="2" key="2">
    <citation type="submission" date="2021-05" db="EMBL/GenBank/DDBJ databases">
        <title>Protein family content uncovers lineage relationships and bacterial pathway maintenance mechanisms in DPANN archaea.</title>
        <authorList>
            <person name="Castelle C.J."/>
            <person name="Meheust R."/>
            <person name="Jaffe A.L."/>
            <person name="Seitz K."/>
            <person name="Gong X."/>
            <person name="Baker B.J."/>
            <person name="Banfield J.F."/>
        </authorList>
    </citation>
    <scope>NUCLEOTIDE SEQUENCE</scope>
    <source>
        <strain evidence="2">RIFCSPLOWO2_01_FULL_58_19</strain>
    </source>
</reference>
<comment type="caution">
    <text evidence="2">The sequence shown here is derived from an EMBL/GenBank/DDBJ whole genome shotgun (WGS) entry which is preliminary data.</text>
</comment>
<reference evidence="2" key="1">
    <citation type="submission" date="2021-03" db="EMBL/GenBank/DDBJ databases">
        <authorList>
            <person name="Jaffe A."/>
        </authorList>
    </citation>
    <scope>NUCLEOTIDE SEQUENCE</scope>
    <source>
        <strain evidence="2">RIFCSPLOWO2_01_FULL_58_19</strain>
    </source>
</reference>
<protein>
    <submittedName>
        <fullName evidence="2">Uncharacterized protein</fullName>
    </submittedName>
</protein>
<evidence type="ECO:0000313" key="3">
    <source>
        <dbReference type="Proteomes" id="UP000678237"/>
    </source>
</evidence>
<name>A0A8T4L903_9ARCH</name>
<dbReference type="Proteomes" id="UP000678237">
    <property type="component" value="Unassembled WGS sequence"/>
</dbReference>
<evidence type="ECO:0000313" key="2">
    <source>
        <dbReference type="EMBL" id="MBS3063683.1"/>
    </source>
</evidence>
<feature type="region of interest" description="Disordered" evidence="1">
    <location>
        <begin position="539"/>
        <end position="562"/>
    </location>
</feature>
<gene>
    <name evidence="2" type="ORF">J4203_07510</name>
</gene>
<accession>A0A8T4L903</accession>
<evidence type="ECO:0000256" key="1">
    <source>
        <dbReference type="SAM" id="MobiDB-lite"/>
    </source>
</evidence>